<evidence type="ECO:0000313" key="3">
    <source>
        <dbReference type="EMBL" id="AXK61168.1"/>
    </source>
</evidence>
<protein>
    <submittedName>
        <fullName evidence="3">Uncharacterized protein</fullName>
    </submittedName>
</protein>
<name>A0A345ZD01_9BACT</name>
<dbReference type="KEGG" id="cdes:C0J27_05560"/>
<feature type="chain" id="PRO_5016947356" evidence="2">
    <location>
        <begin position="17"/>
        <end position="176"/>
    </location>
</feature>
<keyword evidence="1" id="KW-0812">Transmembrane</keyword>
<feature type="transmembrane region" description="Helical" evidence="1">
    <location>
        <begin position="32"/>
        <end position="54"/>
    </location>
</feature>
<evidence type="ECO:0000256" key="2">
    <source>
        <dbReference type="SAM" id="SignalP"/>
    </source>
</evidence>
<evidence type="ECO:0000256" key="1">
    <source>
        <dbReference type="SAM" id="Phobius"/>
    </source>
</evidence>
<gene>
    <name evidence="3" type="ORF">C0J27_05560</name>
</gene>
<proteinExistence type="predicted"/>
<evidence type="ECO:0000313" key="4">
    <source>
        <dbReference type="Proteomes" id="UP000254834"/>
    </source>
</evidence>
<dbReference type="AlphaFoldDB" id="A0A345ZD01"/>
<keyword evidence="4" id="KW-1185">Reference proteome</keyword>
<keyword evidence="1" id="KW-0472">Membrane</keyword>
<keyword evidence="1" id="KW-1133">Transmembrane helix</keyword>
<dbReference type="RefSeq" id="WP_115586183.1">
    <property type="nucleotide sequence ID" value="NZ_CP025544.1"/>
</dbReference>
<feature type="signal peptide" evidence="2">
    <location>
        <begin position="1"/>
        <end position="16"/>
    </location>
</feature>
<sequence>MFKLLLLLLLSANLSALDNDPSNSMLPTTTTIIIYGVGGTVVVVGGVIAAPLVLPAGTIVIIQTAAATVGTQILAAGTYVISNLSVYSWISIGVSGARTVRPYIIQTLEEELVQLIKDEAAELLEEKTQLSKCLLKNKVNSQRDSSGCPLACQDTAYAFALIAGQEELDRVIKSLQ</sequence>
<dbReference type="Proteomes" id="UP000254834">
    <property type="component" value="Chromosome"/>
</dbReference>
<accession>A0A345ZD01</accession>
<organism evidence="3 4">
    <name type="scientific">Candidatus Chromulinivorax destructor</name>
    <dbReference type="NCBI Taxonomy" id="2066483"/>
    <lineage>
        <taxon>Bacteria</taxon>
        <taxon>Candidatus Babelota</taxon>
        <taxon>Candidatus Babeliae</taxon>
        <taxon>Candidatus Babeliales</taxon>
        <taxon>Candidatus Chromulinivoraceae</taxon>
        <taxon>Candidatus Chromulinivorax</taxon>
    </lineage>
</organism>
<keyword evidence="2" id="KW-0732">Signal</keyword>
<reference evidence="3 4" key="1">
    <citation type="submission" date="2017-12" db="EMBL/GenBank/DDBJ databases">
        <title>Chromulinavorax destructans is a abundant pathogen of dominant heterotrophic picoflagllates.</title>
        <authorList>
            <person name="Deeg C.M."/>
            <person name="Zimmer M."/>
            <person name="Suttle C.A."/>
        </authorList>
    </citation>
    <scope>NUCLEOTIDE SEQUENCE [LARGE SCALE GENOMIC DNA]</scope>
    <source>
        <strain evidence="3 4">SeV1</strain>
    </source>
</reference>
<dbReference type="EMBL" id="CP025544">
    <property type="protein sequence ID" value="AXK61168.1"/>
    <property type="molecule type" value="Genomic_DNA"/>
</dbReference>